<dbReference type="PANTHER" id="PTHR12496">
    <property type="entry name" value="CGI-41 METHYLTRANSFERASE"/>
    <property type="match status" value="1"/>
</dbReference>
<dbReference type="EMBL" id="CAJQZP010000978">
    <property type="protein sequence ID" value="CAG5005572.1"/>
    <property type="molecule type" value="Genomic_DNA"/>
</dbReference>
<dbReference type="AlphaFoldDB" id="A0A8S3X8R5"/>
<dbReference type="Pfam" id="PF13679">
    <property type="entry name" value="Methyltransf_32"/>
    <property type="match status" value="1"/>
</dbReference>
<accession>A0A8S3X8R5</accession>
<dbReference type="InterPro" id="IPR025714">
    <property type="entry name" value="Methyltranfer_dom"/>
</dbReference>
<comment type="caution">
    <text evidence="2">The sequence shown here is derived from an EMBL/GenBank/DDBJ whole genome shotgun (WGS) entry which is preliminary data.</text>
</comment>
<proteinExistence type="predicted"/>
<organism evidence="2 3">
    <name type="scientific">Parnassius apollo</name>
    <name type="common">Apollo butterfly</name>
    <name type="synonym">Papilio apollo</name>
    <dbReference type="NCBI Taxonomy" id="110799"/>
    <lineage>
        <taxon>Eukaryota</taxon>
        <taxon>Metazoa</taxon>
        <taxon>Ecdysozoa</taxon>
        <taxon>Arthropoda</taxon>
        <taxon>Hexapoda</taxon>
        <taxon>Insecta</taxon>
        <taxon>Pterygota</taxon>
        <taxon>Neoptera</taxon>
        <taxon>Endopterygota</taxon>
        <taxon>Lepidoptera</taxon>
        <taxon>Glossata</taxon>
        <taxon>Ditrysia</taxon>
        <taxon>Papilionoidea</taxon>
        <taxon>Papilionidae</taxon>
        <taxon>Parnassiinae</taxon>
        <taxon>Parnassini</taxon>
        <taxon>Parnassius</taxon>
        <taxon>Parnassius</taxon>
    </lineage>
</organism>
<evidence type="ECO:0000259" key="1">
    <source>
        <dbReference type="Pfam" id="PF13679"/>
    </source>
</evidence>
<dbReference type="PANTHER" id="PTHR12496:SF0">
    <property type="entry name" value="METHYLTRANSFERASE DOMAIN-CONTAINING PROTEIN"/>
    <property type="match status" value="1"/>
</dbReference>
<evidence type="ECO:0000313" key="3">
    <source>
        <dbReference type="Proteomes" id="UP000691718"/>
    </source>
</evidence>
<protein>
    <submittedName>
        <fullName evidence="2">(apollo) hypothetical protein</fullName>
    </submittedName>
</protein>
<dbReference type="InterPro" id="IPR052220">
    <property type="entry name" value="METTL25"/>
</dbReference>
<feature type="domain" description="Methyltransferase" evidence="1">
    <location>
        <begin position="105"/>
        <end position="247"/>
    </location>
</feature>
<evidence type="ECO:0000313" key="2">
    <source>
        <dbReference type="EMBL" id="CAG5005572.1"/>
    </source>
</evidence>
<dbReference type="OrthoDB" id="10258156at2759"/>
<gene>
    <name evidence="2" type="ORF">PAPOLLO_LOCUS14594</name>
</gene>
<reference evidence="2" key="1">
    <citation type="submission" date="2021-04" db="EMBL/GenBank/DDBJ databases">
        <authorList>
            <person name="Tunstrom K."/>
        </authorList>
    </citation>
    <scope>NUCLEOTIDE SEQUENCE</scope>
</reference>
<name>A0A8S3X8R5_PARAO</name>
<sequence length="455" mass="52922">MTLPQHFSNFEQYFEQCTMFFEEYQHLFNFANTDILVKGVLESIPLENLKTVNLYEDDFNLRTEKENNIFLKKFFDKLDKLQANYDFIEEQNNIKYTIEVPLGPKKKHEIVYLANEIGKLCNKIGCDTVVDFGSGLGYLDQVIFDMTNYNVLGLECNGNHYTGAKKRQNKYHSDSTGNVKYIKHRVTEQSHIDLEQFLGDKFPNNNGFCITGLHSCADLTVDGMNIFLKMPNAKAMILMPCCYHKMRLEHFSDEKFTNFPLSNCLKEVYNKNRGSEYMRIPFLRLAAQPHMTSQSNTENLVFNLLARAVLQLYAHKHNYKLKRKKRKAVKVKTIQNDFESYAQDACTEGFSFIDVSSPNKSETNMFNEASNQIKSTNQRIVFEELKSIWGELSQTTFKKAAIFILLQNYLQPIIENFILLDRIVYLREKGLLNTTCKKIVNERISPRCLALFAHK</sequence>
<dbReference type="Proteomes" id="UP000691718">
    <property type="component" value="Unassembled WGS sequence"/>
</dbReference>
<keyword evidence="3" id="KW-1185">Reference proteome</keyword>